<proteinExistence type="predicted"/>
<feature type="region of interest" description="Disordered" evidence="1">
    <location>
        <begin position="59"/>
        <end position="91"/>
    </location>
</feature>
<evidence type="ECO:0000256" key="1">
    <source>
        <dbReference type="SAM" id="MobiDB-lite"/>
    </source>
</evidence>
<dbReference type="PaxDb" id="2903-EOD06820"/>
<dbReference type="KEGG" id="ehx:EMIHUDRAFT_359466"/>
<protein>
    <submittedName>
        <fullName evidence="2">Uncharacterized protein</fullName>
    </submittedName>
</protein>
<reference evidence="2" key="2">
    <citation type="submission" date="2024-10" db="UniProtKB">
        <authorList>
            <consortium name="EnsemblProtists"/>
        </authorList>
    </citation>
    <scope>IDENTIFICATION</scope>
</reference>
<dbReference type="AlphaFoldDB" id="A0A0D3I6D5"/>
<dbReference type="GeneID" id="17252936"/>
<name>A0A0D3I6D5_EMIH1</name>
<dbReference type="EnsemblProtists" id="EOD06820">
    <property type="protein sequence ID" value="EOD06820"/>
    <property type="gene ID" value="EMIHUDRAFT_359466"/>
</dbReference>
<reference evidence="3" key="1">
    <citation type="journal article" date="2013" name="Nature">
        <title>Pan genome of the phytoplankton Emiliania underpins its global distribution.</title>
        <authorList>
            <person name="Read B.A."/>
            <person name="Kegel J."/>
            <person name="Klute M.J."/>
            <person name="Kuo A."/>
            <person name="Lefebvre S.C."/>
            <person name="Maumus F."/>
            <person name="Mayer C."/>
            <person name="Miller J."/>
            <person name="Monier A."/>
            <person name="Salamov A."/>
            <person name="Young J."/>
            <person name="Aguilar M."/>
            <person name="Claverie J.M."/>
            <person name="Frickenhaus S."/>
            <person name="Gonzalez K."/>
            <person name="Herman E.K."/>
            <person name="Lin Y.C."/>
            <person name="Napier J."/>
            <person name="Ogata H."/>
            <person name="Sarno A.F."/>
            <person name="Shmutz J."/>
            <person name="Schroeder D."/>
            <person name="de Vargas C."/>
            <person name="Verret F."/>
            <person name="von Dassow P."/>
            <person name="Valentin K."/>
            <person name="Van de Peer Y."/>
            <person name="Wheeler G."/>
            <person name="Dacks J.B."/>
            <person name="Delwiche C.F."/>
            <person name="Dyhrman S.T."/>
            <person name="Glockner G."/>
            <person name="John U."/>
            <person name="Richards T."/>
            <person name="Worden A.Z."/>
            <person name="Zhang X."/>
            <person name="Grigoriev I.V."/>
            <person name="Allen A.E."/>
            <person name="Bidle K."/>
            <person name="Borodovsky M."/>
            <person name="Bowler C."/>
            <person name="Brownlee C."/>
            <person name="Cock J.M."/>
            <person name="Elias M."/>
            <person name="Gladyshev V.N."/>
            <person name="Groth M."/>
            <person name="Guda C."/>
            <person name="Hadaegh A."/>
            <person name="Iglesias-Rodriguez M.D."/>
            <person name="Jenkins J."/>
            <person name="Jones B.M."/>
            <person name="Lawson T."/>
            <person name="Leese F."/>
            <person name="Lindquist E."/>
            <person name="Lobanov A."/>
            <person name="Lomsadze A."/>
            <person name="Malik S.B."/>
            <person name="Marsh M.E."/>
            <person name="Mackinder L."/>
            <person name="Mock T."/>
            <person name="Mueller-Roeber B."/>
            <person name="Pagarete A."/>
            <person name="Parker M."/>
            <person name="Probert I."/>
            <person name="Quesneville H."/>
            <person name="Raines C."/>
            <person name="Rensing S.A."/>
            <person name="Riano-Pachon D.M."/>
            <person name="Richier S."/>
            <person name="Rokitta S."/>
            <person name="Shiraiwa Y."/>
            <person name="Soanes D.M."/>
            <person name="van der Giezen M."/>
            <person name="Wahlund T.M."/>
            <person name="Williams B."/>
            <person name="Wilson W."/>
            <person name="Wolfe G."/>
            <person name="Wurch L.L."/>
        </authorList>
    </citation>
    <scope>NUCLEOTIDE SEQUENCE</scope>
</reference>
<organism evidence="2 3">
    <name type="scientific">Emiliania huxleyi (strain CCMP1516)</name>
    <dbReference type="NCBI Taxonomy" id="280463"/>
    <lineage>
        <taxon>Eukaryota</taxon>
        <taxon>Haptista</taxon>
        <taxon>Haptophyta</taxon>
        <taxon>Prymnesiophyceae</taxon>
        <taxon>Isochrysidales</taxon>
        <taxon>Noelaerhabdaceae</taxon>
        <taxon>Emiliania</taxon>
    </lineage>
</organism>
<accession>A0A0D3I6D5</accession>
<evidence type="ECO:0000313" key="2">
    <source>
        <dbReference type="EnsemblProtists" id="EOD06820"/>
    </source>
</evidence>
<dbReference type="RefSeq" id="XP_005759249.1">
    <property type="nucleotide sequence ID" value="XM_005759192.1"/>
</dbReference>
<evidence type="ECO:0000313" key="3">
    <source>
        <dbReference type="Proteomes" id="UP000013827"/>
    </source>
</evidence>
<sequence length="165" mass="17617">MFLAPLLLAPGPLPSSPLAPGWSVASLELPSASLGVAIGVSATLAAFAVQRQREKDAAPARSYSDLIRRGRSTSAPAFRDASGAESRLSPGARAMLQRAYDNIESEREEALRVGDTEGAAELTRVLLQLKPLPEGVKLDVEESLSDYRRWLDPNSLREGPLGPGR</sequence>
<keyword evidence="3" id="KW-1185">Reference proteome</keyword>
<dbReference type="HOGENOM" id="CLU_1613875_0_0_1"/>
<dbReference type="Proteomes" id="UP000013827">
    <property type="component" value="Unassembled WGS sequence"/>
</dbReference>